<dbReference type="Proteomes" id="UP000188268">
    <property type="component" value="Unassembled WGS sequence"/>
</dbReference>
<sequence>MPWFNKKKQAASKKGTRAIQQPW</sequence>
<proteinExistence type="predicted"/>
<organism evidence="2 3">
    <name type="scientific">Corchorus capsularis</name>
    <name type="common">Jute</name>
    <dbReference type="NCBI Taxonomy" id="210143"/>
    <lineage>
        <taxon>Eukaryota</taxon>
        <taxon>Viridiplantae</taxon>
        <taxon>Streptophyta</taxon>
        <taxon>Embryophyta</taxon>
        <taxon>Tracheophyta</taxon>
        <taxon>Spermatophyta</taxon>
        <taxon>Magnoliopsida</taxon>
        <taxon>eudicotyledons</taxon>
        <taxon>Gunneridae</taxon>
        <taxon>Pentapetalae</taxon>
        <taxon>rosids</taxon>
        <taxon>malvids</taxon>
        <taxon>Malvales</taxon>
        <taxon>Malvaceae</taxon>
        <taxon>Grewioideae</taxon>
        <taxon>Apeibeae</taxon>
        <taxon>Corchorus</taxon>
    </lineage>
</organism>
<reference evidence="2 3" key="1">
    <citation type="submission" date="2013-09" db="EMBL/GenBank/DDBJ databases">
        <title>Corchorus capsularis genome sequencing.</title>
        <authorList>
            <person name="Alam M."/>
            <person name="Haque M.S."/>
            <person name="Islam M.S."/>
            <person name="Emdad E.M."/>
            <person name="Islam M.M."/>
            <person name="Ahmed B."/>
            <person name="Halim A."/>
            <person name="Hossen Q.M.M."/>
            <person name="Hossain M.Z."/>
            <person name="Ahmed R."/>
            <person name="Khan M.M."/>
            <person name="Islam R."/>
            <person name="Rashid M.M."/>
            <person name="Khan S.A."/>
            <person name="Rahman M.S."/>
            <person name="Alam M."/>
        </authorList>
    </citation>
    <scope>NUCLEOTIDE SEQUENCE [LARGE SCALE GENOMIC DNA]</scope>
    <source>
        <strain evidence="3">cv. CVL-1</strain>
        <tissue evidence="2">Whole seedling</tissue>
    </source>
</reference>
<evidence type="ECO:0000313" key="2">
    <source>
        <dbReference type="EMBL" id="OMO52462.1"/>
    </source>
</evidence>
<feature type="region of interest" description="Disordered" evidence="1">
    <location>
        <begin position="1"/>
        <end position="23"/>
    </location>
</feature>
<evidence type="ECO:0000313" key="3">
    <source>
        <dbReference type="Proteomes" id="UP000188268"/>
    </source>
</evidence>
<dbReference type="EMBL" id="AWWV01015504">
    <property type="protein sequence ID" value="OMO52462.1"/>
    <property type="molecule type" value="Genomic_DNA"/>
</dbReference>
<evidence type="ECO:0000256" key="1">
    <source>
        <dbReference type="SAM" id="MobiDB-lite"/>
    </source>
</evidence>
<keyword evidence="3" id="KW-1185">Reference proteome</keyword>
<gene>
    <name evidence="2" type="ORF">CCACVL1_29218</name>
</gene>
<feature type="compositionally biased region" description="Basic residues" evidence="1">
    <location>
        <begin position="1"/>
        <end position="16"/>
    </location>
</feature>
<feature type="non-terminal residue" evidence="2">
    <location>
        <position position="23"/>
    </location>
</feature>
<comment type="caution">
    <text evidence="2">The sequence shown here is derived from an EMBL/GenBank/DDBJ whole genome shotgun (WGS) entry which is preliminary data.</text>
</comment>
<protein>
    <submittedName>
        <fullName evidence="2">Uncharacterized protein</fullName>
    </submittedName>
</protein>
<dbReference type="Gramene" id="OMO52462">
    <property type="protein sequence ID" value="OMO52462"/>
    <property type="gene ID" value="CCACVL1_29218"/>
</dbReference>
<dbReference type="AlphaFoldDB" id="A0A1R3G2Z6"/>
<name>A0A1R3G2Z6_COCAP</name>
<accession>A0A1R3G2Z6</accession>